<dbReference type="RefSeq" id="WP_009555563.1">
    <property type="nucleotide sequence ID" value="NZ_CANCVW010000004.1"/>
</dbReference>
<dbReference type="AlphaFoldDB" id="A0A7H9EIV3"/>
<dbReference type="InterPro" id="IPR015231">
    <property type="entry name" value="DUF1934"/>
</dbReference>
<dbReference type="EMBL" id="CP047418">
    <property type="protein sequence ID" value="QLL77379.1"/>
    <property type="molecule type" value="Genomic_DNA"/>
</dbReference>
<evidence type="ECO:0000313" key="2">
    <source>
        <dbReference type="Proteomes" id="UP000510886"/>
    </source>
</evidence>
<protein>
    <submittedName>
        <fullName evidence="1">DUF1934 family protein</fullName>
    </submittedName>
</protein>
<name>A0A7H9EIV3_9LACO</name>
<dbReference type="Gene3D" id="2.40.128.20">
    <property type="match status" value="1"/>
</dbReference>
<dbReference type="Pfam" id="PF09148">
    <property type="entry name" value="DUF1934"/>
    <property type="match status" value="1"/>
</dbReference>
<proteinExistence type="predicted"/>
<gene>
    <name evidence="1" type="ORF">GTO87_01300</name>
</gene>
<reference evidence="1 2" key="1">
    <citation type="submission" date="2020-01" db="EMBL/GenBank/DDBJ databases">
        <title>Complete and circular genome sequences of six lactobacillus isolates from horses.</title>
        <authorList>
            <person name="Hassan H.M."/>
        </authorList>
    </citation>
    <scope>NUCLEOTIDE SEQUENCE [LARGE SCALE GENOMIC DNA]</scope>
    <source>
        <strain evidence="1 2">1A</strain>
    </source>
</reference>
<accession>A0A7H9EIV3</accession>
<dbReference type="SUPFAM" id="SSF50814">
    <property type="entry name" value="Lipocalins"/>
    <property type="match status" value="1"/>
</dbReference>
<dbReference type="InterPro" id="IPR012674">
    <property type="entry name" value="Calycin"/>
</dbReference>
<organism evidence="1 2">
    <name type="scientific">Ligilactobacillus saerimneri</name>
    <dbReference type="NCBI Taxonomy" id="228229"/>
    <lineage>
        <taxon>Bacteria</taxon>
        <taxon>Bacillati</taxon>
        <taxon>Bacillota</taxon>
        <taxon>Bacilli</taxon>
        <taxon>Lactobacillales</taxon>
        <taxon>Lactobacillaceae</taxon>
        <taxon>Ligilactobacillus</taxon>
    </lineage>
</organism>
<evidence type="ECO:0000313" key="1">
    <source>
        <dbReference type="EMBL" id="QLL77379.1"/>
    </source>
</evidence>
<dbReference type="Proteomes" id="UP000510886">
    <property type="component" value="Chromosome"/>
</dbReference>
<sequence length="141" mass="16638">MEKYDVQVEITTRQETHDKQVENYHRKFTGQLVNKGEATYIRYREEDGTRVMFKLVTDDQVMLTRTTGQHRTALQFDTTATKVTNHYHTPYGMIELVTRTTRLDHVLDLTKQPQGHLAIDYRLYQGISLLGEYKIRLQFKA</sequence>
<dbReference type="KEGG" id="lsw:GTO87_01300"/>